<organism evidence="4">
    <name type="scientific">marine metagenome</name>
    <dbReference type="NCBI Taxonomy" id="408172"/>
    <lineage>
        <taxon>unclassified sequences</taxon>
        <taxon>metagenomes</taxon>
        <taxon>ecological metagenomes</taxon>
    </lineage>
</organism>
<evidence type="ECO:0000259" key="3">
    <source>
        <dbReference type="Pfam" id="PF24481"/>
    </source>
</evidence>
<feature type="coiled-coil region" evidence="1">
    <location>
        <begin position="125"/>
        <end position="152"/>
    </location>
</feature>
<accession>A0A381NLP5</accession>
<feature type="domain" description="CT398-like coiled coil hairpin" evidence="3">
    <location>
        <begin position="22"/>
        <end position="185"/>
    </location>
</feature>
<dbReference type="PANTHER" id="PTHR39082">
    <property type="entry name" value="PHOSPHOLIPASE C-BETA-2-RELATED"/>
    <property type="match status" value="1"/>
</dbReference>
<dbReference type="Pfam" id="PF02591">
    <property type="entry name" value="Zn_ribbon_9"/>
    <property type="match status" value="1"/>
</dbReference>
<proteinExistence type="predicted"/>
<protein>
    <submittedName>
        <fullName evidence="4">Uncharacterized protein</fullName>
    </submittedName>
</protein>
<dbReference type="InterPro" id="IPR003743">
    <property type="entry name" value="Zf-RING_7"/>
</dbReference>
<feature type="domain" description="C4-type zinc ribbon" evidence="2">
    <location>
        <begin position="199"/>
        <end position="230"/>
    </location>
</feature>
<evidence type="ECO:0000259" key="2">
    <source>
        <dbReference type="Pfam" id="PF02591"/>
    </source>
</evidence>
<gene>
    <name evidence="4" type="ORF">METZ01_LOCUS7888</name>
</gene>
<dbReference type="InterPro" id="IPR056003">
    <property type="entry name" value="CT398_CC_hairpin"/>
</dbReference>
<dbReference type="PANTHER" id="PTHR39082:SF1">
    <property type="entry name" value="SCAVENGER RECEPTOR CLASS A MEMBER 3"/>
    <property type="match status" value="1"/>
</dbReference>
<keyword evidence="1" id="KW-0175">Coiled coil</keyword>
<reference evidence="4" key="1">
    <citation type="submission" date="2018-05" db="EMBL/GenBank/DDBJ databases">
        <authorList>
            <person name="Lanie J.A."/>
            <person name="Ng W.-L."/>
            <person name="Kazmierczak K.M."/>
            <person name="Andrzejewski T.M."/>
            <person name="Davidsen T.M."/>
            <person name="Wayne K.J."/>
            <person name="Tettelin H."/>
            <person name="Glass J.I."/>
            <person name="Rusch D."/>
            <person name="Podicherti R."/>
            <person name="Tsui H.-C.T."/>
            <person name="Winkler M.E."/>
        </authorList>
    </citation>
    <scope>NUCLEOTIDE SEQUENCE</scope>
</reference>
<evidence type="ECO:0000256" key="1">
    <source>
        <dbReference type="SAM" id="Coils"/>
    </source>
</evidence>
<dbReference type="Pfam" id="PF24481">
    <property type="entry name" value="CT398_CC"/>
    <property type="match status" value="1"/>
</dbReference>
<sequence length="244" mass="27583">MLPDLERLIRLQSLHNIVDDARRRIAAIPAQFEAFETKLNKLRTALSDARQQLDDNREVRRNLEKEVSDAKSRLAKFQEHEMIVKTNEELWAVQTEITTAKSAVQAFEEDLLVSMLETDTLTASVNEAERSMATVEAEIEAERQTIEQERATSETTAKQALTARESLASEIDAAVLALFDQIAEKRNGLAVVEAENNLCSSCHVRLRPQVFNDIRLNDRVIQCESCGRILYFQLVNKSLPEDGA</sequence>
<evidence type="ECO:0000313" key="4">
    <source>
        <dbReference type="EMBL" id="SUZ55034.1"/>
    </source>
</evidence>
<dbReference type="AlphaFoldDB" id="A0A381NLP5"/>
<feature type="coiled-coil region" evidence="1">
    <location>
        <begin position="32"/>
        <end position="80"/>
    </location>
</feature>
<dbReference type="Gene3D" id="1.10.287.1490">
    <property type="match status" value="1"/>
</dbReference>
<dbReference type="EMBL" id="UINC01000423">
    <property type="protein sequence ID" value="SUZ55034.1"/>
    <property type="molecule type" value="Genomic_DNA"/>
</dbReference>
<dbReference type="InterPro" id="IPR052376">
    <property type="entry name" value="Oxidative_Scav/Glycosyltrans"/>
</dbReference>
<name>A0A381NLP5_9ZZZZ</name>